<reference evidence="3" key="2">
    <citation type="submission" date="2021-04" db="EMBL/GenBank/DDBJ databases">
        <authorList>
            <person name="Gilroy R."/>
        </authorList>
    </citation>
    <scope>NUCLEOTIDE SEQUENCE</scope>
    <source>
        <strain evidence="3">USAMLcec2-132</strain>
    </source>
</reference>
<feature type="transmembrane region" description="Helical" evidence="1">
    <location>
        <begin position="6"/>
        <end position="25"/>
    </location>
</feature>
<dbReference type="PANTHER" id="PTHR34978:SF3">
    <property type="entry name" value="SLR0241 PROTEIN"/>
    <property type="match status" value="1"/>
</dbReference>
<dbReference type="AlphaFoldDB" id="A0A9D2SPX4"/>
<reference evidence="3" key="1">
    <citation type="journal article" date="2021" name="PeerJ">
        <title>Extensive microbial diversity within the chicken gut microbiome revealed by metagenomics and culture.</title>
        <authorList>
            <person name="Gilroy R."/>
            <person name="Ravi A."/>
            <person name="Getino M."/>
            <person name="Pursley I."/>
            <person name="Horton D.L."/>
            <person name="Alikhan N.F."/>
            <person name="Baker D."/>
            <person name="Gharbi K."/>
            <person name="Hall N."/>
            <person name="Watson M."/>
            <person name="Adriaenssens E.M."/>
            <person name="Foster-Nyarko E."/>
            <person name="Jarju S."/>
            <person name="Secka A."/>
            <person name="Antonio M."/>
            <person name="Oren A."/>
            <person name="Chaudhuri R.R."/>
            <person name="La Ragione R."/>
            <person name="Hildebrand F."/>
            <person name="Pallen M.J."/>
        </authorList>
    </citation>
    <scope>NUCLEOTIDE SEQUENCE</scope>
    <source>
        <strain evidence="3">USAMLcec2-132</strain>
    </source>
</reference>
<evidence type="ECO:0000259" key="2">
    <source>
        <dbReference type="Pfam" id="PF05569"/>
    </source>
</evidence>
<dbReference type="InterPro" id="IPR052173">
    <property type="entry name" value="Beta-lactam_resp_regulator"/>
</dbReference>
<sequence>MRALFLNMLSVSVFTAVFIGVFSLICRIISRKEIPALTCAMGLFIALRMLFFLTVPLPFSVSIPMGLAVNGSGLENAAESESAPESGVERLANGDGREYQRALSSPESSREGLPGFVIVLLDGAAWLWTGGCAALLLFHGISYAGLRCRIRRKGTNLNAEENRIYERCAEELRYGINIRVRRLAGISSPFGIGYFFQMIIIPEGLTDAGILEHVFRHEIIHARRFDNWYKLALLAAQCVHWFNPVTARYFRKAERAQECLCDRQATEGKSLEERKAYCGSILAVMENGRRSSLWGIRNPFADRRSEGKEDVRQRLLEILRADSRLRVKKAAAIPLLLFLLALTALFHFSAPGKSLLQRFLEGKTYYADETDAYGRFEGFRGHSTLEIFPEEIPPGGKAEAYFYFYQDTFLDPSAQIYLECSYEDAAYAEEVSRLSGIRSEYEGRTQAVRFDEENFNHPAYVTVYADDHCYEYALILGENRIAYLFLQFQDRDEVRFPADYLPLDYGEEDGETGFSIYLFDRWDGSRAGNF</sequence>
<dbReference type="Pfam" id="PF05569">
    <property type="entry name" value="Peptidase_M56"/>
    <property type="match status" value="1"/>
</dbReference>
<feature type="transmembrane region" description="Helical" evidence="1">
    <location>
        <begin position="37"/>
        <end position="59"/>
    </location>
</feature>
<accession>A0A9D2SPX4</accession>
<feature type="transmembrane region" description="Helical" evidence="1">
    <location>
        <begin position="125"/>
        <end position="146"/>
    </location>
</feature>
<keyword evidence="1" id="KW-1133">Transmembrane helix</keyword>
<evidence type="ECO:0000313" key="4">
    <source>
        <dbReference type="Proteomes" id="UP000823891"/>
    </source>
</evidence>
<evidence type="ECO:0000256" key="1">
    <source>
        <dbReference type="SAM" id="Phobius"/>
    </source>
</evidence>
<dbReference type="InterPro" id="IPR008756">
    <property type="entry name" value="Peptidase_M56"/>
</dbReference>
<keyword evidence="1" id="KW-0472">Membrane</keyword>
<protein>
    <submittedName>
        <fullName evidence="3">M56 family metallopeptidase</fullName>
    </submittedName>
</protein>
<organism evidence="3 4">
    <name type="scientific">Candidatus Eisenbergiella merdavium</name>
    <dbReference type="NCBI Taxonomy" id="2838551"/>
    <lineage>
        <taxon>Bacteria</taxon>
        <taxon>Bacillati</taxon>
        <taxon>Bacillota</taxon>
        <taxon>Clostridia</taxon>
        <taxon>Lachnospirales</taxon>
        <taxon>Lachnospiraceae</taxon>
        <taxon>Eisenbergiella</taxon>
    </lineage>
</organism>
<dbReference type="Proteomes" id="UP000823891">
    <property type="component" value="Unassembled WGS sequence"/>
</dbReference>
<name>A0A9D2SPX4_9FIRM</name>
<feature type="transmembrane region" description="Helical" evidence="1">
    <location>
        <begin position="330"/>
        <end position="350"/>
    </location>
</feature>
<dbReference type="CDD" id="cd07341">
    <property type="entry name" value="M56_BlaR1_MecR1_like"/>
    <property type="match status" value="1"/>
</dbReference>
<comment type="caution">
    <text evidence="3">The sequence shown here is derived from an EMBL/GenBank/DDBJ whole genome shotgun (WGS) entry which is preliminary data.</text>
</comment>
<gene>
    <name evidence="3" type="ORF">H9761_04890</name>
</gene>
<feature type="domain" description="Peptidase M56" evidence="2">
    <location>
        <begin position="10"/>
        <end position="290"/>
    </location>
</feature>
<proteinExistence type="predicted"/>
<dbReference type="PANTHER" id="PTHR34978">
    <property type="entry name" value="POSSIBLE SENSOR-TRANSDUCER PROTEIN BLAR"/>
    <property type="match status" value="1"/>
</dbReference>
<evidence type="ECO:0000313" key="3">
    <source>
        <dbReference type="EMBL" id="HJC23025.1"/>
    </source>
</evidence>
<keyword evidence="1" id="KW-0812">Transmembrane</keyword>
<dbReference type="EMBL" id="DWWS01000018">
    <property type="protein sequence ID" value="HJC23025.1"/>
    <property type="molecule type" value="Genomic_DNA"/>
</dbReference>